<accession>A0AAD2HP69</accession>
<feature type="transmembrane region" description="Helical" evidence="1">
    <location>
        <begin position="140"/>
        <end position="165"/>
    </location>
</feature>
<keyword evidence="1" id="KW-0812">Transmembrane</keyword>
<dbReference type="Proteomes" id="UP001295794">
    <property type="component" value="Unassembled WGS sequence"/>
</dbReference>
<comment type="caution">
    <text evidence="2">The sequence shown here is derived from an EMBL/GenBank/DDBJ whole genome shotgun (WGS) entry which is preliminary data.</text>
</comment>
<evidence type="ECO:0000256" key="1">
    <source>
        <dbReference type="SAM" id="Phobius"/>
    </source>
</evidence>
<keyword evidence="3" id="KW-1185">Reference proteome</keyword>
<evidence type="ECO:0000313" key="3">
    <source>
        <dbReference type="Proteomes" id="UP001295794"/>
    </source>
</evidence>
<sequence>MGRLIVFGNTPQAAVAAVAAIPGTPPRGGSFQLVLSIFSGNTHALTTKVKPTKTLPFWQSAMQMLSLNLETLSLSTLFSRFASPSICLRTPILSLCIAPFLFSELAVDYREFLRWMMRGYKKKLGHPSEKLFGDVARTGWWSVLWTEVIFPVAMAIPFVIAFMFVKSFPDHNGAIPAIPLVPMLVISRHTKQQRVRMSSTCRKPRGSSAMSRGSDLKTRYCRWGLWFHEASRQSTRRDSTTPINTAQHLTLIDHIPSCHRDYAESGLNAS</sequence>
<name>A0AAD2HP69_9AGAR</name>
<gene>
    <name evidence="2" type="ORF">MYCIT1_LOCUS27881</name>
</gene>
<organism evidence="2 3">
    <name type="scientific">Mycena citricolor</name>
    <dbReference type="NCBI Taxonomy" id="2018698"/>
    <lineage>
        <taxon>Eukaryota</taxon>
        <taxon>Fungi</taxon>
        <taxon>Dikarya</taxon>
        <taxon>Basidiomycota</taxon>
        <taxon>Agaricomycotina</taxon>
        <taxon>Agaricomycetes</taxon>
        <taxon>Agaricomycetidae</taxon>
        <taxon>Agaricales</taxon>
        <taxon>Marasmiineae</taxon>
        <taxon>Mycenaceae</taxon>
        <taxon>Mycena</taxon>
    </lineage>
</organism>
<dbReference type="AlphaFoldDB" id="A0AAD2HP69"/>
<keyword evidence="1" id="KW-1133">Transmembrane helix</keyword>
<reference evidence="2" key="1">
    <citation type="submission" date="2023-11" db="EMBL/GenBank/DDBJ databases">
        <authorList>
            <person name="De Vega J J."/>
            <person name="De Vega J J."/>
        </authorList>
    </citation>
    <scope>NUCLEOTIDE SEQUENCE</scope>
</reference>
<evidence type="ECO:0000313" key="2">
    <source>
        <dbReference type="EMBL" id="CAK5278494.1"/>
    </source>
</evidence>
<proteinExistence type="predicted"/>
<keyword evidence="1" id="KW-0472">Membrane</keyword>
<dbReference type="EMBL" id="CAVNYO010000423">
    <property type="protein sequence ID" value="CAK5278494.1"/>
    <property type="molecule type" value="Genomic_DNA"/>
</dbReference>
<feature type="transmembrane region" description="Helical" evidence="1">
    <location>
        <begin position="86"/>
        <end position="107"/>
    </location>
</feature>
<protein>
    <submittedName>
        <fullName evidence="2">Uncharacterized protein</fullName>
    </submittedName>
</protein>